<dbReference type="PANTHER" id="PTHR30093">
    <property type="entry name" value="GENERAL SECRETION PATHWAY PROTEIN G"/>
    <property type="match status" value="1"/>
</dbReference>
<keyword evidence="2" id="KW-0488">Methylation</keyword>
<gene>
    <name evidence="4" type="ORF">FR698_01080</name>
</gene>
<dbReference type="PANTHER" id="PTHR30093:SF34">
    <property type="entry name" value="PREPILIN PEPTIDASE-DEPENDENT PROTEIN D"/>
    <property type="match status" value="1"/>
</dbReference>
<organism evidence="4 5">
    <name type="scientific">Pelomicrobium methylotrophicum</name>
    <dbReference type="NCBI Taxonomy" id="2602750"/>
    <lineage>
        <taxon>Bacteria</taxon>
        <taxon>Pseudomonadati</taxon>
        <taxon>Pseudomonadota</taxon>
        <taxon>Hydrogenophilia</taxon>
        <taxon>Hydrogenophilia incertae sedis</taxon>
        <taxon>Pelomicrobium</taxon>
    </lineage>
</organism>
<dbReference type="AlphaFoldDB" id="A0A5C7EZ92"/>
<keyword evidence="5" id="KW-1185">Reference proteome</keyword>
<evidence type="ECO:0000313" key="5">
    <source>
        <dbReference type="Proteomes" id="UP000321201"/>
    </source>
</evidence>
<dbReference type="Proteomes" id="UP000321201">
    <property type="component" value="Unassembled WGS sequence"/>
</dbReference>
<protein>
    <submittedName>
        <fullName evidence="4">Type II secretion system protein</fullName>
    </submittedName>
</protein>
<feature type="transmembrane region" description="Helical" evidence="3">
    <location>
        <begin position="16"/>
        <end position="38"/>
    </location>
</feature>
<keyword evidence="3" id="KW-0812">Transmembrane</keyword>
<comment type="similarity">
    <text evidence="1">Belongs to the N-Me-Phe pilin family.</text>
</comment>
<comment type="caution">
    <text evidence="4">The sequence shown here is derived from an EMBL/GenBank/DDBJ whole genome shotgun (WGS) entry which is preliminary data.</text>
</comment>
<dbReference type="InParanoid" id="A0A5C7EZ92"/>
<dbReference type="InterPro" id="IPR012902">
    <property type="entry name" value="N_methyl_site"/>
</dbReference>
<proteinExistence type="inferred from homology"/>
<reference evidence="4 5" key="1">
    <citation type="submission" date="2019-08" db="EMBL/GenBank/DDBJ databases">
        <title>Pelomicrobium methylotrophicum gen. nov., sp. nov. a moderately thermophilic, facultatively anaerobic, lithoautotrophic and methylotrophic bacterium isolated from a terrestrial mud volcano.</title>
        <authorList>
            <person name="Slobodkina G.B."/>
            <person name="Merkel A.Y."/>
            <person name="Slobodkin A.I."/>
        </authorList>
    </citation>
    <scope>NUCLEOTIDE SEQUENCE [LARGE SCALE GENOMIC DNA]</scope>
    <source>
        <strain evidence="4 5">SM250</strain>
    </source>
</reference>
<accession>A0A5C7EZ92</accession>
<evidence type="ECO:0000256" key="1">
    <source>
        <dbReference type="ARBA" id="ARBA00005233"/>
    </source>
</evidence>
<keyword evidence="3" id="KW-0472">Membrane</keyword>
<dbReference type="GO" id="GO:0043107">
    <property type="term" value="P:type IV pilus-dependent motility"/>
    <property type="evidence" value="ECO:0007669"/>
    <property type="project" value="TreeGrafter"/>
</dbReference>
<dbReference type="EMBL" id="VPFL01000001">
    <property type="protein sequence ID" value="TXF13731.1"/>
    <property type="molecule type" value="Genomic_DNA"/>
</dbReference>
<dbReference type="Pfam" id="PF07963">
    <property type="entry name" value="N_methyl"/>
    <property type="match status" value="1"/>
</dbReference>
<dbReference type="NCBIfam" id="TIGR02532">
    <property type="entry name" value="IV_pilin_GFxxxE"/>
    <property type="match status" value="1"/>
</dbReference>
<dbReference type="GO" id="GO:0044096">
    <property type="term" value="C:type IV pilus"/>
    <property type="evidence" value="ECO:0007669"/>
    <property type="project" value="TreeGrafter"/>
</dbReference>
<evidence type="ECO:0000256" key="2">
    <source>
        <dbReference type="ARBA" id="ARBA00022481"/>
    </source>
</evidence>
<dbReference type="Gene3D" id="3.30.700.10">
    <property type="entry name" value="Glycoprotein, Type 4 Pilin"/>
    <property type="match status" value="1"/>
</dbReference>
<name>A0A5C7EZ92_9PROT</name>
<dbReference type="RefSeq" id="WP_147798316.1">
    <property type="nucleotide sequence ID" value="NZ_VPFL01000001.1"/>
</dbReference>
<dbReference type="InterPro" id="IPR045584">
    <property type="entry name" value="Pilin-like"/>
</dbReference>
<evidence type="ECO:0000313" key="4">
    <source>
        <dbReference type="EMBL" id="TXF13731.1"/>
    </source>
</evidence>
<evidence type="ECO:0000256" key="3">
    <source>
        <dbReference type="SAM" id="Phobius"/>
    </source>
</evidence>
<dbReference type="OrthoDB" id="8566657at2"/>
<sequence length="167" mass="16702">MTQNRRKQNGQRGFTLIELVVVIAIIGILAAVALPRYVEMQKKARIAKASGLYGAVRSASALAHARCLLDLATAGGTCTATGGTADMEGTLVTMINQYPTADAAGILAAAQISATTEGLTITGGGSGAGATITMDVIGATTPATCRISYTAPAAGNAPTISLTTTGC</sequence>
<keyword evidence="3" id="KW-1133">Transmembrane helix</keyword>
<dbReference type="PROSITE" id="PS00409">
    <property type="entry name" value="PROKAR_NTER_METHYL"/>
    <property type="match status" value="1"/>
</dbReference>
<dbReference type="SUPFAM" id="SSF54523">
    <property type="entry name" value="Pili subunits"/>
    <property type="match status" value="1"/>
</dbReference>